<gene>
    <name evidence="2" type="ORF">SPF06_21875</name>
</gene>
<keyword evidence="3" id="KW-1185">Reference proteome</keyword>
<feature type="domain" description="VOC" evidence="1">
    <location>
        <begin position="2"/>
        <end position="119"/>
    </location>
</feature>
<dbReference type="InterPro" id="IPR037523">
    <property type="entry name" value="VOC_core"/>
</dbReference>
<dbReference type="RefSeq" id="WP_323281283.1">
    <property type="nucleotide sequence ID" value="NZ_JAYGGQ010000029.1"/>
</dbReference>
<proteinExistence type="predicted"/>
<comment type="caution">
    <text evidence="2">The sequence shown here is derived from an EMBL/GenBank/DDBJ whole genome shotgun (WGS) entry which is preliminary data.</text>
</comment>
<name>A0ABU5TCN2_9MICC</name>
<dbReference type="PROSITE" id="PS51819">
    <property type="entry name" value="VOC"/>
    <property type="match status" value="1"/>
</dbReference>
<accession>A0ABU5TCN2</accession>
<dbReference type="Gene3D" id="3.10.180.10">
    <property type="entry name" value="2,3-Dihydroxybiphenyl 1,2-Dioxygenase, domain 1"/>
    <property type="match status" value="1"/>
</dbReference>
<reference evidence="2 3" key="1">
    <citation type="submission" date="2023-12" db="EMBL/GenBank/DDBJ databases">
        <title>Sinomonas terricola sp. nov, isolated from litchi orchard soil in Guangdong, PR China.</title>
        <authorList>
            <person name="Jiaxin W."/>
            <person name="Yang Z."/>
            <person name="Honghui Z."/>
        </authorList>
    </citation>
    <scope>NUCLEOTIDE SEQUENCE [LARGE SCALE GENOMIC DNA]</scope>
    <source>
        <strain evidence="2 3">JGH33</strain>
    </source>
</reference>
<dbReference type="EMBL" id="JAYGGQ010000029">
    <property type="protein sequence ID" value="MEA5457373.1"/>
    <property type="molecule type" value="Genomic_DNA"/>
</dbReference>
<dbReference type="InterPro" id="IPR029068">
    <property type="entry name" value="Glyas_Bleomycin-R_OHBP_Dase"/>
</dbReference>
<sequence length="125" mass="13262">MEIVQVAQGVVDLDRATAFYERLLGVPPAGRFDPPGLVFFRLGAVRLLLEQGAPGALVYLAVPDVVASVKDLAAQGVRVVGEPTAIFRHLDGRLGPAGTEEWMGFIEDSEGNTVGLVSWLPIAPP</sequence>
<evidence type="ECO:0000313" key="2">
    <source>
        <dbReference type="EMBL" id="MEA5457373.1"/>
    </source>
</evidence>
<dbReference type="InterPro" id="IPR004360">
    <property type="entry name" value="Glyas_Fos-R_dOase_dom"/>
</dbReference>
<organism evidence="2 3">
    <name type="scientific">Sinomonas terricola</name>
    <dbReference type="NCBI Taxonomy" id="3110330"/>
    <lineage>
        <taxon>Bacteria</taxon>
        <taxon>Bacillati</taxon>
        <taxon>Actinomycetota</taxon>
        <taxon>Actinomycetes</taxon>
        <taxon>Micrococcales</taxon>
        <taxon>Micrococcaceae</taxon>
        <taxon>Sinomonas</taxon>
    </lineage>
</organism>
<evidence type="ECO:0000259" key="1">
    <source>
        <dbReference type="PROSITE" id="PS51819"/>
    </source>
</evidence>
<protein>
    <submittedName>
        <fullName evidence="2">Methylmalonyl-CoA epimerase</fullName>
    </submittedName>
</protein>
<dbReference type="Proteomes" id="UP001304769">
    <property type="component" value="Unassembled WGS sequence"/>
</dbReference>
<evidence type="ECO:0000313" key="3">
    <source>
        <dbReference type="Proteomes" id="UP001304769"/>
    </source>
</evidence>
<dbReference type="Pfam" id="PF00903">
    <property type="entry name" value="Glyoxalase"/>
    <property type="match status" value="1"/>
</dbReference>
<dbReference type="SUPFAM" id="SSF54593">
    <property type="entry name" value="Glyoxalase/Bleomycin resistance protein/Dihydroxybiphenyl dioxygenase"/>
    <property type="match status" value="1"/>
</dbReference>